<feature type="transmembrane region" description="Helical" evidence="1">
    <location>
        <begin position="239"/>
        <end position="257"/>
    </location>
</feature>
<feature type="transmembrane region" description="Helical" evidence="1">
    <location>
        <begin position="121"/>
        <end position="147"/>
    </location>
</feature>
<feature type="transmembrane region" description="Helical" evidence="1">
    <location>
        <begin position="68"/>
        <end position="90"/>
    </location>
</feature>
<keyword evidence="1" id="KW-0472">Membrane</keyword>
<dbReference type="Proteomes" id="UP001597101">
    <property type="component" value="Unassembled WGS sequence"/>
</dbReference>
<reference evidence="3" key="1">
    <citation type="journal article" date="2019" name="Int. J. Syst. Evol. Microbiol.">
        <title>The Global Catalogue of Microorganisms (GCM) 10K type strain sequencing project: providing services to taxonomists for standard genome sequencing and annotation.</title>
        <authorList>
            <consortium name="The Broad Institute Genomics Platform"/>
            <consortium name="The Broad Institute Genome Sequencing Center for Infectious Disease"/>
            <person name="Wu L."/>
            <person name="Ma J."/>
        </authorList>
    </citation>
    <scope>NUCLEOTIDE SEQUENCE [LARGE SCALE GENOMIC DNA]</scope>
    <source>
        <strain evidence="3">CCUG 60023</strain>
    </source>
</reference>
<dbReference type="EMBL" id="JBHTJV010000002">
    <property type="protein sequence ID" value="MFD0914887.1"/>
    <property type="molecule type" value="Genomic_DNA"/>
</dbReference>
<gene>
    <name evidence="2" type="ORF">ACFQ14_00540</name>
</gene>
<keyword evidence="3" id="KW-1185">Reference proteome</keyword>
<evidence type="ECO:0000256" key="1">
    <source>
        <dbReference type="SAM" id="Phobius"/>
    </source>
</evidence>
<accession>A0ABW3FBE7</accession>
<name>A0ABW3FBE7_9HYPH</name>
<feature type="transmembrane region" description="Helical" evidence="1">
    <location>
        <begin position="167"/>
        <end position="192"/>
    </location>
</feature>
<keyword evidence="1" id="KW-0812">Transmembrane</keyword>
<organism evidence="2 3">
    <name type="scientific">Pseudahrensia aquimaris</name>
    <dbReference type="NCBI Taxonomy" id="744461"/>
    <lineage>
        <taxon>Bacteria</taxon>
        <taxon>Pseudomonadati</taxon>
        <taxon>Pseudomonadota</taxon>
        <taxon>Alphaproteobacteria</taxon>
        <taxon>Hyphomicrobiales</taxon>
        <taxon>Ahrensiaceae</taxon>
        <taxon>Pseudahrensia</taxon>
    </lineage>
</organism>
<feature type="transmembrane region" description="Helical" evidence="1">
    <location>
        <begin position="42"/>
        <end position="62"/>
    </location>
</feature>
<dbReference type="RefSeq" id="WP_377210745.1">
    <property type="nucleotide sequence ID" value="NZ_JBHTJV010000002.1"/>
</dbReference>
<proteinExistence type="predicted"/>
<evidence type="ECO:0000313" key="2">
    <source>
        <dbReference type="EMBL" id="MFD0914887.1"/>
    </source>
</evidence>
<dbReference type="InterPro" id="IPR018692">
    <property type="entry name" value="DUF2189"/>
</dbReference>
<evidence type="ECO:0000313" key="3">
    <source>
        <dbReference type="Proteomes" id="UP001597101"/>
    </source>
</evidence>
<keyword evidence="1" id="KW-1133">Transmembrane helix</keyword>
<protein>
    <submittedName>
        <fullName evidence="2">DUF2189 domain-containing protein</fullName>
    </submittedName>
</protein>
<dbReference type="Pfam" id="PF09955">
    <property type="entry name" value="DUF2189"/>
    <property type="match status" value="1"/>
</dbReference>
<comment type="caution">
    <text evidence="2">The sequence shown here is derived from an EMBL/GenBank/DDBJ whole genome shotgun (WGS) entry which is preliminary data.</text>
</comment>
<feature type="transmembrane region" description="Helical" evidence="1">
    <location>
        <begin position="213"/>
        <end position="233"/>
    </location>
</feature>
<sequence length="265" mass="29144">MSASNAPTPIQPIDTFTIQTITGDDVKTALSNGLADFKITPLISMFFGLMIALFGIGFSAGLLLFDQIWLIVAAGVGFPLIAPFLAAGFYEMSRRYESGEPFIWSDIVGVIFRQQRREFGWMAFVMLFVFWVWVYQVRLLLALFLQWTSFSSLDGFLVTISTTTNGLLFIGVGTIIGAVLATVLFSITVISMPLLLDQEIDFVSAMILSVKSVMANPLVMLGWGIVIAVITFIAMLPGFLGLIIAVPILGHATWHLYRKVLIKSV</sequence>